<name>A0A0D0BP63_9AGAM</name>
<protein>
    <submittedName>
        <fullName evidence="1">Uncharacterized protein</fullName>
    </submittedName>
</protein>
<gene>
    <name evidence="1" type="ORF">CY34DRAFT_802176</name>
</gene>
<organism evidence="1 2">
    <name type="scientific">Suillus luteus UH-Slu-Lm8-n1</name>
    <dbReference type="NCBI Taxonomy" id="930992"/>
    <lineage>
        <taxon>Eukaryota</taxon>
        <taxon>Fungi</taxon>
        <taxon>Dikarya</taxon>
        <taxon>Basidiomycota</taxon>
        <taxon>Agaricomycotina</taxon>
        <taxon>Agaricomycetes</taxon>
        <taxon>Agaricomycetidae</taxon>
        <taxon>Boletales</taxon>
        <taxon>Suillineae</taxon>
        <taxon>Suillaceae</taxon>
        <taxon>Suillus</taxon>
    </lineage>
</organism>
<keyword evidence="2" id="KW-1185">Reference proteome</keyword>
<reference evidence="1 2" key="1">
    <citation type="submission" date="2014-04" db="EMBL/GenBank/DDBJ databases">
        <authorList>
            <consortium name="DOE Joint Genome Institute"/>
            <person name="Kuo A."/>
            <person name="Ruytinx J."/>
            <person name="Rineau F."/>
            <person name="Colpaert J."/>
            <person name="Kohler A."/>
            <person name="Nagy L.G."/>
            <person name="Floudas D."/>
            <person name="Copeland A."/>
            <person name="Barry K.W."/>
            <person name="Cichocki N."/>
            <person name="Veneault-Fourrey C."/>
            <person name="LaButti K."/>
            <person name="Lindquist E.A."/>
            <person name="Lipzen A."/>
            <person name="Lundell T."/>
            <person name="Morin E."/>
            <person name="Murat C."/>
            <person name="Sun H."/>
            <person name="Tunlid A."/>
            <person name="Henrissat B."/>
            <person name="Grigoriev I.V."/>
            <person name="Hibbett D.S."/>
            <person name="Martin F."/>
            <person name="Nordberg H.P."/>
            <person name="Cantor M.N."/>
            <person name="Hua S.X."/>
        </authorList>
    </citation>
    <scope>NUCLEOTIDE SEQUENCE [LARGE SCALE GENOMIC DNA]</scope>
    <source>
        <strain evidence="1 2">UH-Slu-Lm8-n1</strain>
    </source>
</reference>
<dbReference type="HOGENOM" id="CLU_2924274_0_0_1"/>
<dbReference type="Proteomes" id="UP000054485">
    <property type="component" value="Unassembled WGS sequence"/>
</dbReference>
<sequence length="61" mass="6447">MQAEHASSEPKLHGAAINDPATFDSSNVQILEVDNNLGFGNCQCPNYCLSPTIISPSIAKS</sequence>
<dbReference type="InParanoid" id="A0A0D0BP63"/>
<evidence type="ECO:0000313" key="2">
    <source>
        <dbReference type="Proteomes" id="UP000054485"/>
    </source>
</evidence>
<dbReference type="AlphaFoldDB" id="A0A0D0BP63"/>
<dbReference type="EMBL" id="KN835181">
    <property type="protein sequence ID" value="KIK44948.1"/>
    <property type="molecule type" value="Genomic_DNA"/>
</dbReference>
<accession>A0A0D0BP63</accession>
<proteinExistence type="predicted"/>
<reference evidence="2" key="2">
    <citation type="submission" date="2015-01" db="EMBL/GenBank/DDBJ databases">
        <title>Evolutionary Origins and Diversification of the Mycorrhizal Mutualists.</title>
        <authorList>
            <consortium name="DOE Joint Genome Institute"/>
            <consortium name="Mycorrhizal Genomics Consortium"/>
            <person name="Kohler A."/>
            <person name="Kuo A."/>
            <person name="Nagy L.G."/>
            <person name="Floudas D."/>
            <person name="Copeland A."/>
            <person name="Barry K.W."/>
            <person name="Cichocki N."/>
            <person name="Veneault-Fourrey C."/>
            <person name="LaButti K."/>
            <person name="Lindquist E.A."/>
            <person name="Lipzen A."/>
            <person name="Lundell T."/>
            <person name="Morin E."/>
            <person name="Murat C."/>
            <person name="Riley R."/>
            <person name="Ohm R."/>
            <person name="Sun H."/>
            <person name="Tunlid A."/>
            <person name="Henrissat B."/>
            <person name="Grigoriev I.V."/>
            <person name="Hibbett D.S."/>
            <person name="Martin F."/>
        </authorList>
    </citation>
    <scope>NUCLEOTIDE SEQUENCE [LARGE SCALE GENOMIC DNA]</scope>
    <source>
        <strain evidence="2">UH-Slu-Lm8-n1</strain>
    </source>
</reference>
<evidence type="ECO:0000313" key="1">
    <source>
        <dbReference type="EMBL" id="KIK44948.1"/>
    </source>
</evidence>